<dbReference type="InterPro" id="IPR008988">
    <property type="entry name" value="Transcriptional_repressor_C"/>
</dbReference>
<dbReference type="CDD" id="cd16442">
    <property type="entry name" value="BPL"/>
    <property type="match status" value="1"/>
</dbReference>
<keyword evidence="1 8" id="KW-0436">Ligase</keyword>
<dbReference type="Pfam" id="PF03099">
    <property type="entry name" value="BPL_LplA_LipB"/>
    <property type="match status" value="1"/>
</dbReference>
<dbReference type="PROSITE" id="PS51733">
    <property type="entry name" value="BPL_LPL_CATALYTIC"/>
    <property type="match status" value="1"/>
</dbReference>
<feature type="domain" description="BPL/LPL catalytic" evidence="7">
    <location>
        <begin position="1"/>
        <end position="176"/>
    </location>
</feature>
<evidence type="ECO:0000256" key="2">
    <source>
        <dbReference type="ARBA" id="ARBA00022741"/>
    </source>
</evidence>
<name>A0A3G9G5N2_9CAUL</name>
<dbReference type="Pfam" id="PF02237">
    <property type="entry name" value="BPL_C"/>
    <property type="match status" value="1"/>
</dbReference>
<dbReference type="InterPro" id="IPR004143">
    <property type="entry name" value="BPL_LPL_catalytic"/>
</dbReference>
<dbReference type="Gene3D" id="3.30.930.10">
    <property type="entry name" value="Bira Bifunctional Protein, Domain 2"/>
    <property type="match status" value="1"/>
</dbReference>
<dbReference type="SUPFAM" id="SSF50037">
    <property type="entry name" value="C-terminal domain of transcriptional repressors"/>
    <property type="match status" value="1"/>
</dbReference>
<dbReference type="GO" id="GO:0005524">
    <property type="term" value="F:ATP binding"/>
    <property type="evidence" value="ECO:0007669"/>
    <property type="project" value="UniProtKB-KW"/>
</dbReference>
<evidence type="ECO:0000313" key="9">
    <source>
        <dbReference type="Proteomes" id="UP000278756"/>
    </source>
</evidence>
<keyword evidence="4" id="KW-0092">Biotin</keyword>
<comment type="catalytic activity">
    <reaction evidence="6">
        <text>biotin + L-lysyl-[protein] + ATP = N(6)-biotinyl-L-lysyl-[protein] + AMP + diphosphate + H(+)</text>
        <dbReference type="Rhea" id="RHEA:11756"/>
        <dbReference type="Rhea" id="RHEA-COMP:9752"/>
        <dbReference type="Rhea" id="RHEA-COMP:10505"/>
        <dbReference type="ChEBI" id="CHEBI:15378"/>
        <dbReference type="ChEBI" id="CHEBI:29969"/>
        <dbReference type="ChEBI" id="CHEBI:30616"/>
        <dbReference type="ChEBI" id="CHEBI:33019"/>
        <dbReference type="ChEBI" id="CHEBI:57586"/>
        <dbReference type="ChEBI" id="CHEBI:83144"/>
        <dbReference type="ChEBI" id="CHEBI:456215"/>
        <dbReference type="EC" id="6.3.4.15"/>
    </reaction>
</comment>
<reference evidence="9" key="2">
    <citation type="journal article" date="2017" name="Plant Physiol. Biochem.">
        <title>Differential oxidative and antioxidative response of duckweed Lemna minor toward plant growth promoting/inhibiting bacteria.</title>
        <authorList>
            <person name="Ishizawa H."/>
            <person name="Kuroda M."/>
            <person name="Morikawa M."/>
            <person name="Ike M."/>
        </authorList>
    </citation>
    <scope>NUCLEOTIDE SEQUENCE [LARGE SCALE GENOMIC DNA]</scope>
    <source>
        <strain evidence="9">M6</strain>
    </source>
</reference>
<evidence type="ECO:0000313" key="8">
    <source>
        <dbReference type="EMBL" id="BBF82097.1"/>
    </source>
</evidence>
<evidence type="ECO:0000256" key="4">
    <source>
        <dbReference type="ARBA" id="ARBA00023267"/>
    </source>
</evidence>
<dbReference type="SUPFAM" id="SSF55681">
    <property type="entry name" value="Class II aaRS and biotin synthetases"/>
    <property type="match status" value="1"/>
</dbReference>
<dbReference type="AlphaFoldDB" id="A0A3G9G5N2"/>
<evidence type="ECO:0000256" key="1">
    <source>
        <dbReference type="ARBA" id="ARBA00022598"/>
    </source>
</evidence>
<dbReference type="GO" id="GO:0005737">
    <property type="term" value="C:cytoplasm"/>
    <property type="evidence" value="ECO:0007669"/>
    <property type="project" value="TreeGrafter"/>
</dbReference>
<evidence type="ECO:0000256" key="5">
    <source>
        <dbReference type="ARBA" id="ARBA00024227"/>
    </source>
</evidence>
<gene>
    <name evidence="8" type="ORF">EM6_2721</name>
</gene>
<dbReference type="OrthoDB" id="9807064at2"/>
<dbReference type="InterPro" id="IPR003142">
    <property type="entry name" value="BPL_C"/>
</dbReference>
<proteinExistence type="predicted"/>
<dbReference type="InterPro" id="IPR045864">
    <property type="entry name" value="aa-tRNA-synth_II/BPL/LPL"/>
</dbReference>
<dbReference type="Proteomes" id="UP000278756">
    <property type="component" value="Chromosome 2"/>
</dbReference>
<dbReference type="RefSeq" id="WP_126423710.1">
    <property type="nucleotide sequence ID" value="NZ_AP018828.1"/>
</dbReference>
<protein>
    <recommendedName>
        <fullName evidence="5">biotin--[biotin carboxyl-carrier protein] ligase</fullName>
        <ecNumber evidence="5">6.3.4.15</ecNumber>
    </recommendedName>
</protein>
<evidence type="ECO:0000256" key="6">
    <source>
        <dbReference type="ARBA" id="ARBA00047846"/>
    </source>
</evidence>
<organism evidence="8 9">
    <name type="scientific">Asticcacaulis excentricus</name>
    <dbReference type="NCBI Taxonomy" id="78587"/>
    <lineage>
        <taxon>Bacteria</taxon>
        <taxon>Pseudomonadati</taxon>
        <taxon>Pseudomonadota</taxon>
        <taxon>Alphaproteobacteria</taxon>
        <taxon>Caulobacterales</taxon>
        <taxon>Caulobacteraceae</taxon>
        <taxon>Asticcacaulis</taxon>
    </lineage>
</organism>
<dbReference type="EC" id="6.3.4.15" evidence="5"/>
<dbReference type="InterPro" id="IPR004408">
    <property type="entry name" value="Biotin_CoA_COase_ligase"/>
</dbReference>
<accession>A0A3G9G5N2</accession>
<evidence type="ECO:0000256" key="3">
    <source>
        <dbReference type="ARBA" id="ARBA00022840"/>
    </source>
</evidence>
<dbReference type="Gene3D" id="2.30.30.100">
    <property type="match status" value="1"/>
</dbReference>
<dbReference type="PANTHER" id="PTHR12835">
    <property type="entry name" value="BIOTIN PROTEIN LIGASE"/>
    <property type="match status" value="1"/>
</dbReference>
<evidence type="ECO:0000259" key="7">
    <source>
        <dbReference type="PROSITE" id="PS51733"/>
    </source>
</evidence>
<keyword evidence="2" id="KW-0547">Nucleotide-binding</keyword>
<dbReference type="NCBIfam" id="TIGR00121">
    <property type="entry name" value="birA_ligase"/>
    <property type="match status" value="1"/>
</dbReference>
<sequence length="242" mass="26184">MTPVDLFETLTSTQTEALNRLRAGDCGPRWICAQRQTAGQGRMGRQWDGPSGNLMASWYGVLPVEMRRVTQLSFVAALAVTDAIRPLLSVPDPLKIKWPNDVLYDGRKLCGILAQSETLASGLGVVIGIGINIAEAPKGLSYGTAAVNDLTAQPQTVESVLEALDAALTRRLDDWLAHGFEATAAQWWDQAYGRDRLCLIEQHPQARTGTILGLDDYGALRVRDPDGTIHVIASGSVSYPEA</sequence>
<keyword evidence="3" id="KW-0067">ATP-binding</keyword>
<dbReference type="PANTHER" id="PTHR12835:SF5">
    <property type="entry name" value="BIOTIN--PROTEIN LIGASE"/>
    <property type="match status" value="1"/>
</dbReference>
<reference evidence="9" key="1">
    <citation type="journal article" date="2017" name="Biotechnol. Biofuels">
        <title>Evaluation of environmental bacterial communities as a factor affecting the growth of duckweed Lemna minor.</title>
        <authorList>
            <person name="Ishizawa H."/>
            <person name="Kuroda M."/>
            <person name="Morikawa M."/>
            <person name="Ike M."/>
        </authorList>
    </citation>
    <scope>NUCLEOTIDE SEQUENCE [LARGE SCALE GENOMIC DNA]</scope>
    <source>
        <strain evidence="9">M6</strain>
    </source>
</reference>
<dbReference type="EMBL" id="AP018828">
    <property type="protein sequence ID" value="BBF82097.1"/>
    <property type="molecule type" value="Genomic_DNA"/>
</dbReference>
<dbReference type="GO" id="GO:0004077">
    <property type="term" value="F:biotin--[biotin carboxyl-carrier protein] ligase activity"/>
    <property type="evidence" value="ECO:0007669"/>
    <property type="project" value="UniProtKB-EC"/>
</dbReference>